<dbReference type="InterPro" id="IPR052016">
    <property type="entry name" value="Bact_Sigma-Reg"/>
</dbReference>
<accession>A0ABU0NT50</accession>
<evidence type="ECO:0000256" key="2">
    <source>
        <dbReference type="SAM" id="Phobius"/>
    </source>
</evidence>
<dbReference type="Proteomes" id="UP001230654">
    <property type="component" value="Unassembled WGS sequence"/>
</dbReference>
<keyword evidence="5" id="KW-1185">Reference proteome</keyword>
<feature type="domain" description="PPM-type phosphatase" evidence="3">
    <location>
        <begin position="157"/>
        <end position="401"/>
    </location>
</feature>
<evidence type="ECO:0000259" key="3">
    <source>
        <dbReference type="SMART" id="SM00331"/>
    </source>
</evidence>
<reference evidence="4 5" key="1">
    <citation type="submission" date="2023-07" db="EMBL/GenBank/DDBJ databases">
        <title>Comparative genomics of wheat-associated soil bacteria to identify genetic determinants of phenazine resistance.</title>
        <authorList>
            <person name="Mouncey N."/>
        </authorList>
    </citation>
    <scope>NUCLEOTIDE SEQUENCE [LARGE SCALE GENOMIC DNA]</scope>
    <source>
        <strain evidence="4 5">B2I6</strain>
    </source>
</reference>
<keyword evidence="2" id="KW-1133">Transmembrane helix</keyword>
<sequence length="422" mass="44571">MESGGHGLLDRYPRARRRDVLQRHQLLQIRGRSVTWLVPLVMLVAITYVDFNTTGEFRVVSWCVFVAAIAAALCGVWTTALFAALALLTYATSDASWPSEYREGAADFVLVLVGGVLSVLAASVRVRGERRMLHMMHIADTTRRTVLRPLPPRWGGLDHAAVYLAADAEARVGGDFYDIQPGPHGTRVLLGDVQGKGLGAVEAAAALLGTFREAAYHEADLATVAGRLETRMRRHRVHTAALGWADGDRFATAVLIGFPGSGGGGTGDGPVVGEPGVVEIVGFGHEPTLEVGGTEGVRALPNGEGLPLGLGELVAQDAGPPPVLRVAVAPEETLLLVTDGVTEARDGAGEFYPLAEEVAAALARDPRTAEPGRLVAFVRDGTLRHCRGRLADDTTVFAIRPVTPGLPVDPVDPVTPAGPAVR</sequence>
<feature type="transmembrane region" description="Helical" evidence="2">
    <location>
        <begin position="108"/>
        <end position="126"/>
    </location>
</feature>
<protein>
    <recommendedName>
        <fullName evidence="3">PPM-type phosphatase domain-containing protein</fullName>
    </recommendedName>
</protein>
<evidence type="ECO:0000313" key="4">
    <source>
        <dbReference type="EMBL" id="MDQ0582289.1"/>
    </source>
</evidence>
<proteinExistence type="predicted"/>
<evidence type="ECO:0000313" key="5">
    <source>
        <dbReference type="Proteomes" id="UP001230654"/>
    </source>
</evidence>
<organism evidence="4 5">
    <name type="scientific">Streptomyces rishiriensis</name>
    <dbReference type="NCBI Taxonomy" id="68264"/>
    <lineage>
        <taxon>Bacteria</taxon>
        <taxon>Bacillati</taxon>
        <taxon>Actinomycetota</taxon>
        <taxon>Actinomycetes</taxon>
        <taxon>Kitasatosporales</taxon>
        <taxon>Streptomycetaceae</taxon>
        <taxon>Streptomyces</taxon>
    </lineage>
</organism>
<keyword evidence="1" id="KW-0378">Hydrolase</keyword>
<dbReference type="Pfam" id="PF07228">
    <property type="entry name" value="SpoIIE"/>
    <property type="match status" value="1"/>
</dbReference>
<feature type="transmembrane region" description="Helical" evidence="2">
    <location>
        <begin position="63"/>
        <end position="88"/>
    </location>
</feature>
<dbReference type="SMART" id="SM00331">
    <property type="entry name" value="PP2C_SIG"/>
    <property type="match status" value="1"/>
</dbReference>
<feature type="transmembrane region" description="Helical" evidence="2">
    <location>
        <begin position="33"/>
        <end position="51"/>
    </location>
</feature>
<dbReference type="InterPro" id="IPR036457">
    <property type="entry name" value="PPM-type-like_dom_sf"/>
</dbReference>
<dbReference type="PANTHER" id="PTHR43156:SF2">
    <property type="entry name" value="STAGE II SPORULATION PROTEIN E"/>
    <property type="match status" value="1"/>
</dbReference>
<comment type="caution">
    <text evidence="4">The sequence shown here is derived from an EMBL/GenBank/DDBJ whole genome shotgun (WGS) entry which is preliminary data.</text>
</comment>
<dbReference type="PANTHER" id="PTHR43156">
    <property type="entry name" value="STAGE II SPORULATION PROTEIN E-RELATED"/>
    <property type="match status" value="1"/>
</dbReference>
<evidence type="ECO:0000256" key="1">
    <source>
        <dbReference type="ARBA" id="ARBA00022801"/>
    </source>
</evidence>
<keyword evidence="2" id="KW-0812">Transmembrane</keyword>
<gene>
    <name evidence="4" type="ORF">QF030_004467</name>
</gene>
<dbReference type="RefSeq" id="WP_307164419.1">
    <property type="nucleotide sequence ID" value="NZ_JAUSWV010000002.1"/>
</dbReference>
<name>A0ABU0NT50_STRRH</name>
<keyword evidence="2" id="KW-0472">Membrane</keyword>
<dbReference type="EMBL" id="JAUSWV010000002">
    <property type="protein sequence ID" value="MDQ0582289.1"/>
    <property type="molecule type" value="Genomic_DNA"/>
</dbReference>
<dbReference type="Gene3D" id="3.60.40.10">
    <property type="entry name" value="PPM-type phosphatase domain"/>
    <property type="match status" value="1"/>
</dbReference>
<dbReference type="InterPro" id="IPR001932">
    <property type="entry name" value="PPM-type_phosphatase-like_dom"/>
</dbReference>